<dbReference type="SUPFAM" id="SSF50630">
    <property type="entry name" value="Acid proteases"/>
    <property type="match status" value="1"/>
</dbReference>
<feature type="compositionally biased region" description="Low complexity" evidence="4">
    <location>
        <begin position="19"/>
        <end position="39"/>
    </location>
</feature>
<dbReference type="Pfam" id="PF08284">
    <property type="entry name" value="RVP_2"/>
    <property type="match status" value="1"/>
</dbReference>
<proteinExistence type="predicted"/>
<dbReference type="Gene3D" id="4.10.60.10">
    <property type="entry name" value="Zinc finger, CCHC-type"/>
    <property type="match status" value="1"/>
</dbReference>
<dbReference type="InterPro" id="IPR036875">
    <property type="entry name" value="Znf_CCHC_sf"/>
</dbReference>
<protein>
    <recommendedName>
        <fullName evidence="5">CCHC-type domain-containing protein</fullName>
    </recommendedName>
</protein>
<dbReference type="GO" id="GO:0003676">
    <property type="term" value="F:nucleic acid binding"/>
    <property type="evidence" value="ECO:0007669"/>
    <property type="project" value="InterPro"/>
</dbReference>
<sequence length="264" mass="28448">MQTIDARYWECKSKISCQTKNSVTTSSSSNSRGSASSSDSKGKSKEKDNKSKGSENKSKSSSSSSSTSKLTTSNAPSHLGKDGKLTEDECQRCIKEKLCMFCGQPSHMAKDCPKSTSKSAKTKARAARSSTQSGGCINSNCAPKELRLNASALFDPNSLMPSVSIMSLVMPPVSALVDSGSSHCFIDSKFVNKHSLETYSITLLELHLLDSSSNTFVTEATKLNIHFSTGEVTSKTFFVTLLDFSCVLVLGHSWLTHYNPLTGH</sequence>
<dbReference type="InterPro" id="IPR001969">
    <property type="entry name" value="Aspartic_peptidase_AS"/>
</dbReference>
<keyword evidence="1" id="KW-0507">mRNA processing</keyword>
<dbReference type="InterPro" id="IPR032567">
    <property type="entry name" value="RTL1-rel"/>
</dbReference>
<dbReference type="Proteomes" id="UP000053989">
    <property type="component" value="Unassembled WGS sequence"/>
</dbReference>
<dbReference type="HOGENOM" id="CLU_000384_42_0_1"/>
<dbReference type="AlphaFoldDB" id="A0A0C3D1U0"/>
<dbReference type="InterPro" id="IPR021109">
    <property type="entry name" value="Peptidase_aspartic_dom_sf"/>
</dbReference>
<dbReference type="GO" id="GO:0006508">
    <property type="term" value="P:proteolysis"/>
    <property type="evidence" value="ECO:0007669"/>
    <property type="project" value="InterPro"/>
</dbReference>
<dbReference type="PANTHER" id="PTHR15503">
    <property type="entry name" value="LDOC1 RELATED"/>
    <property type="match status" value="1"/>
</dbReference>
<dbReference type="InterPro" id="IPR001878">
    <property type="entry name" value="Znf_CCHC"/>
</dbReference>
<feature type="compositionally biased region" description="Basic and acidic residues" evidence="4">
    <location>
        <begin position="40"/>
        <end position="58"/>
    </location>
</feature>
<dbReference type="CDD" id="cd00303">
    <property type="entry name" value="retropepsin_like"/>
    <property type="match status" value="1"/>
</dbReference>
<keyword evidence="3" id="KW-0479">Metal-binding</keyword>
<keyword evidence="2" id="KW-0645">Protease</keyword>
<dbReference type="SUPFAM" id="SSF57756">
    <property type="entry name" value="Retrovirus zinc finger-like domains"/>
    <property type="match status" value="1"/>
</dbReference>
<keyword evidence="7" id="KW-1185">Reference proteome</keyword>
<evidence type="ECO:0000313" key="6">
    <source>
        <dbReference type="EMBL" id="KIM50369.1"/>
    </source>
</evidence>
<dbReference type="SMART" id="SM00343">
    <property type="entry name" value="ZnF_C2HC"/>
    <property type="match status" value="1"/>
</dbReference>
<dbReference type="PROSITE" id="PS00141">
    <property type="entry name" value="ASP_PROTEASE"/>
    <property type="match status" value="1"/>
</dbReference>
<accession>A0A0C3D1U0</accession>
<dbReference type="GO" id="GO:0006397">
    <property type="term" value="P:mRNA processing"/>
    <property type="evidence" value="ECO:0007669"/>
    <property type="project" value="UniProtKB-KW"/>
</dbReference>
<name>A0A0C3D1U0_9AGAM</name>
<keyword evidence="3" id="KW-0863">Zinc-finger</keyword>
<dbReference type="PROSITE" id="PS50158">
    <property type="entry name" value="ZF_CCHC"/>
    <property type="match status" value="1"/>
</dbReference>
<dbReference type="GO" id="GO:0008270">
    <property type="term" value="F:zinc ion binding"/>
    <property type="evidence" value="ECO:0007669"/>
    <property type="project" value="UniProtKB-KW"/>
</dbReference>
<evidence type="ECO:0000256" key="3">
    <source>
        <dbReference type="PROSITE-ProRule" id="PRU00047"/>
    </source>
</evidence>
<dbReference type="GO" id="GO:0004190">
    <property type="term" value="F:aspartic-type endopeptidase activity"/>
    <property type="evidence" value="ECO:0007669"/>
    <property type="project" value="UniProtKB-KW"/>
</dbReference>
<keyword evidence="2" id="KW-0064">Aspartyl protease</keyword>
<keyword evidence="2" id="KW-0378">Hydrolase</keyword>
<evidence type="ECO:0000259" key="5">
    <source>
        <dbReference type="PROSITE" id="PS50158"/>
    </source>
</evidence>
<keyword evidence="3" id="KW-0862">Zinc</keyword>
<evidence type="ECO:0000256" key="2">
    <source>
        <dbReference type="ARBA" id="ARBA00022750"/>
    </source>
</evidence>
<reference evidence="6 7" key="1">
    <citation type="submission" date="2014-04" db="EMBL/GenBank/DDBJ databases">
        <authorList>
            <consortium name="DOE Joint Genome Institute"/>
            <person name="Kuo A."/>
            <person name="Kohler A."/>
            <person name="Nagy L.G."/>
            <person name="Floudas D."/>
            <person name="Copeland A."/>
            <person name="Barry K.W."/>
            <person name="Cichocki N."/>
            <person name="Veneault-Fourrey C."/>
            <person name="LaButti K."/>
            <person name="Lindquist E.A."/>
            <person name="Lipzen A."/>
            <person name="Lundell T."/>
            <person name="Morin E."/>
            <person name="Murat C."/>
            <person name="Sun H."/>
            <person name="Tunlid A."/>
            <person name="Henrissat B."/>
            <person name="Grigoriev I.V."/>
            <person name="Hibbett D.S."/>
            <person name="Martin F."/>
            <person name="Nordberg H.P."/>
            <person name="Cantor M.N."/>
            <person name="Hua S.X."/>
        </authorList>
    </citation>
    <scope>NUCLEOTIDE SEQUENCE [LARGE SCALE GENOMIC DNA]</scope>
    <source>
        <strain evidence="6 7">Foug A</strain>
    </source>
</reference>
<feature type="domain" description="CCHC-type" evidence="5">
    <location>
        <begin position="99"/>
        <end position="114"/>
    </location>
</feature>
<dbReference type="Gene3D" id="2.40.70.10">
    <property type="entry name" value="Acid Proteases"/>
    <property type="match status" value="1"/>
</dbReference>
<evidence type="ECO:0000256" key="1">
    <source>
        <dbReference type="ARBA" id="ARBA00022664"/>
    </source>
</evidence>
<dbReference type="InParanoid" id="A0A0C3D1U0"/>
<dbReference type="PANTHER" id="PTHR15503:SF22">
    <property type="entry name" value="TRANSPOSON TY3-I GAG POLYPROTEIN"/>
    <property type="match status" value="1"/>
</dbReference>
<evidence type="ECO:0000256" key="4">
    <source>
        <dbReference type="SAM" id="MobiDB-lite"/>
    </source>
</evidence>
<evidence type="ECO:0000313" key="7">
    <source>
        <dbReference type="Proteomes" id="UP000053989"/>
    </source>
</evidence>
<dbReference type="OrthoDB" id="2684341at2759"/>
<reference evidence="7" key="2">
    <citation type="submission" date="2015-01" db="EMBL/GenBank/DDBJ databases">
        <title>Evolutionary Origins and Diversification of the Mycorrhizal Mutualists.</title>
        <authorList>
            <consortium name="DOE Joint Genome Institute"/>
            <consortium name="Mycorrhizal Genomics Consortium"/>
            <person name="Kohler A."/>
            <person name="Kuo A."/>
            <person name="Nagy L.G."/>
            <person name="Floudas D."/>
            <person name="Copeland A."/>
            <person name="Barry K.W."/>
            <person name="Cichocki N."/>
            <person name="Veneault-Fourrey C."/>
            <person name="LaButti K."/>
            <person name="Lindquist E.A."/>
            <person name="Lipzen A."/>
            <person name="Lundell T."/>
            <person name="Morin E."/>
            <person name="Murat C."/>
            <person name="Riley R."/>
            <person name="Ohm R."/>
            <person name="Sun H."/>
            <person name="Tunlid A."/>
            <person name="Henrissat B."/>
            <person name="Grigoriev I.V."/>
            <person name="Hibbett D.S."/>
            <person name="Martin F."/>
        </authorList>
    </citation>
    <scope>NUCLEOTIDE SEQUENCE [LARGE SCALE GENOMIC DNA]</scope>
    <source>
        <strain evidence="7">Foug A</strain>
    </source>
</reference>
<dbReference type="EMBL" id="KN822476">
    <property type="protein sequence ID" value="KIM50369.1"/>
    <property type="molecule type" value="Genomic_DNA"/>
</dbReference>
<organism evidence="6 7">
    <name type="scientific">Scleroderma citrinum Foug A</name>
    <dbReference type="NCBI Taxonomy" id="1036808"/>
    <lineage>
        <taxon>Eukaryota</taxon>
        <taxon>Fungi</taxon>
        <taxon>Dikarya</taxon>
        <taxon>Basidiomycota</taxon>
        <taxon>Agaricomycotina</taxon>
        <taxon>Agaricomycetes</taxon>
        <taxon>Agaricomycetidae</taxon>
        <taxon>Boletales</taxon>
        <taxon>Sclerodermatineae</taxon>
        <taxon>Sclerodermataceae</taxon>
        <taxon>Scleroderma</taxon>
    </lineage>
</organism>
<feature type="region of interest" description="Disordered" evidence="4">
    <location>
        <begin position="19"/>
        <end position="81"/>
    </location>
</feature>
<feature type="compositionally biased region" description="Low complexity" evidence="4">
    <location>
        <begin position="59"/>
        <end position="74"/>
    </location>
</feature>
<dbReference type="STRING" id="1036808.A0A0C3D1U0"/>
<gene>
    <name evidence="6" type="ORF">SCLCIDRAFT_34361</name>
</gene>